<proteinExistence type="predicted"/>
<sequence length="113" mass="12333">MHDIPGNIVPTAKDHFKFSTHLQARWSHNPYAASRPRLRRPLSASPPPPPLIDHLSRASDRFSAVPPSPPPPPPPPPPPLPPLPPRLLPHFHSGDHTGGSVHPSRLALHPSRP</sequence>
<keyword evidence="3" id="KW-1185">Reference proteome</keyword>
<dbReference type="Proteomes" id="UP000268093">
    <property type="component" value="Unassembled WGS sequence"/>
</dbReference>
<protein>
    <submittedName>
        <fullName evidence="2">Uncharacterized protein</fullName>
    </submittedName>
</protein>
<feature type="region of interest" description="Disordered" evidence="1">
    <location>
        <begin position="30"/>
        <end position="113"/>
    </location>
</feature>
<dbReference type="AlphaFoldDB" id="A0A433DNQ2"/>
<evidence type="ECO:0000256" key="1">
    <source>
        <dbReference type="SAM" id="MobiDB-lite"/>
    </source>
</evidence>
<organism evidence="2 3">
    <name type="scientific">Jimgerdemannia flammicorona</name>
    <dbReference type="NCBI Taxonomy" id="994334"/>
    <lineage>
        <taxon>Eukaryota</taxon>
        <taxon>Fungi</taxon>
        <taxon>Fungi incertae sedis</taxon>
        <taxon>Mucoromycota</taxon>
        <taxon>Mucoromycotina</taxon>
        <taxon>Endogonomycetes</taxon>
        <taxon>Endogonales</taxon>
        <taxon>Endogonaceae</taxon>
        <taxon>Jimgerdemannia</taxon>
    </lineage>
</organism>
<feature type="compositionally biased region" description="Pro residues" evidence="1">
    <location>
        <begin position="66"/>
        <end position="87"/>
    </location>
</feature>
<reference evidence="2 3" key="1">
    <citation type="journal article" date="2018" name="New Phytol.">
        <title>Phylogenomics of Endogonaceae and evolution of mycorrhizas within Mucoromycota.</title>
        <authorList>
            <person name="Chang Y."/>
            <person name="Desiro A."/>
            <person name="Na H."/>
            <person name="Sandor L."/>
            <person name="Lipzen A."/>
            <person name="Clum A."/>
            <person name="Barry K."/>
            <person name="Grigoriev I.V."/>
            <person name="Martin F.M."/>
            <person name="Stajich J.E."/>
            <person name="Smith M.E."/>
            <person name="Bonito G."/>
            <person name="Spatafora J.W."/>
        </authorList>
    </citation>
    <scope>NUCLEOTIDE SEQUENCE [LARGE SCALE GENOMIC DNA]</scope>
    <source>
        <strain evidence="2 3">GMNB39</strain>
    </source>
</reference>
<accession>A0A433DNQ2</accession>
<comment type="caution">
    <text evidence="2">The sequence shown here is derived from an EMBL/GenBank/DDBJ whole genome shotgun (WGS) entry which is preliminary data.</text>
</comment>
<gene>
    <name evidence="2" type="ORF">BC936DRAFT_147573</name>
</gene>
<evidence type="ECO:0000313" key="3">
    <source>
        <dbReference type="Proteomes" id="UP000268093"/>
    </source>
</evidence>
<name>A0A433DNQ2_9FUNG</name>
<evidence type="ECO:0000313" key="2">
    <source>
        <dbReference type="EMBL" id="RUP52326.1"/>
    </source>
</evidence>
<dbReference type="EMBL" id="RBNI01000066">
    <property type="protein sequence ID" value="RUP52326.1"/>
    <property type="molecule type" value="Genomic_DNA"/>
</dbReference>